<feature type="transmembrane region" description="Helical" evidence="3">
    <location>
        <begin position="109"/>
        <end position="126"/>
    </location>
</feature>
<keyword evidence="3" id="KW-1133">Transmembrane helix</keyword>
<comment type="caution">
    <text evidence="4">The sequence shown here is derived from an EMBL/GenBank/DDBJ whole genome shotgun (WGS) entry which is preliminary data.</text>
</comment>
<keyword evidence="3" id="KW-0472">Membrane</keyword>
<dbReference type="PANTHER" id="PTHR34295:SF1">
    <property type="entry name" value="BIOTIN TRANSPORTER BIOY"/>
    <property type="match status" value="1"/>
</dbReference>
<dbReference type="OrthoDB" id="9803495at2"/>
<feature type="transmembrane region" description="Helical" evidence="3">
    <location>
        <begin position="83"/>
        <end position="102"/>
    </location>
</feature>
<feature type="region of interest" description="Disordered" evidence="2">
    <location>
        <begin position="1"/>
        <end position="27"/>
    </location>
</feature>
<dbReference type="AlphaFoldDB" id="A0A2A9E5D0"/>
<evidence type="ECO:0000256" key="2">
    <source>
        <dbReference type="SAM" id="MobiDB-lite"/>
    </source>
</evidence>
<evidence type="ECO:0000256" key="1">
    <source>
        <dbReference type="ARBA" id="ARBA00010692"/>
    </source>
</evidence>
<sequence>MTNSTVRTTPTPPLDGADPAPTTSSSPVLVKGAVQQPETGEPHAARRELTASSPGRDIALVSTFAALVAVCALLPAITVGNGLVPITLQTFAVLLTGAVLGWRRAGLAILLYLAVGTAGVPIFSNGRSGPGVFAGPSTGYLVAFPLAAMLAGVLVSRIRASVTRVRRTGLTFLGCFAASLVTIHPLGILGLMWRADLSFTEAVVTDAVFLPGDIVKCLAVAVVATAVVRAFPALSAPKR</sequence>
<evidence type="ECO:0000313" key="5">
    <source>
        <dbReference type="Proteomes" id="UP000225548"/>
    </source>
</evidence>
<name>A0A2A9E5D0_9MICO</name>
<evidence type="ECO:0000313" key="4">
    <source>
        <dbReference type="EMBL" id="PFG33380.1"/>
    </source>
</evidence>
<organism evidence="4 5">
    <name type="scientific">Sanguibacter antarcticus</name>
    <dbReference type="NCBI Taxonomy" id="372484"/>
    <lineage>
        <taxon>Bacteria</taxon>
        <taxon>Bacillati</taxon>
        <taxon>Actinomycetota</taxon>
        <taxon>Actinomycetes</taxon>
        <taxon>Micrococcales</taxon>
        <taxon>Sanguibacteraceae</taxon>
        <taxon>Sanguibacter</taxon>
    </lineage>
</organism>
<dbReference type="PANTHER" id="PTHR34295">
    <property type="entry name" value="BIOTIN TRANSPORTER BIOY"/>
    <property type="match status" value="1"/>
</dbReference>
<comment type="similarity">
    <text evidence="1">Belongs to the BioY family.</text>
</comment>
<keyword evidence="3" id="KW-0812">Transmembrane</keyword>
<evidence type="ECO:0000256" key="3">
    <source>
        <dbReference type="SAM" id="Phobius"/>
    </source>
</evidence>
<dbReference type="Proteomes" id="UP000225548">
    <property type="component" value="Unassembled WGS sequence"/>
</dbReference>
<dbReference type="EMBL" id="PDJG01000001">
    <property type="protein sequence ID" value="PFG33380.1"/>
    <property type="molecule type" value="Genomic_DNA"/>
</dbReference>
<dbReference type="InterPro" id="IPR003784">
    <property type="entry name" value="BioY"/>
</dbReference>
<keyword evidence="5" id="KW-1185">Reference proteome</keyword>
<accession>A0A2A9E5D0</accession>
<dbReference type="RefSeq" id="WP_098454597.1">
    <property type="nucleotide sequence ID" value="NZ_PDJG01000001.1"/>
</dbReference>
<feature type="transmembrane region" description="Helical" evidence="3">
    <location>
        <begin position="58"/>
        <end position="77"/>
    </location>
</feature>
<feature type="transmembrane region" description="Helical" evidence="3">
    <location>
        <begin position="213"/>
        <end position="231"/>
    </location>
</feature>
<feature type="transmembrane region" description="Helical" evidence="3">
    <location>
        <begin position="170"/>
        <end position="193"/>
    </location>
</feature>
<dbReference type="Gene3D" id="1.10.1760.20">
    <property type="match status" value="1"/>
</dbReference>
<feature type="transmembrane region" description="Helical" evidence="3">
    <location>
        <begin position="138"/>
        <end position="158"/>
    </location>
</feature>
<gene>
    <name evidence="4" type="ORF">ATL42_1253</name>
</gene>
<dbReference type="GO" id="GO:0015225">
    <property type="term" value="F:biotin transmembrane transporter activity"/>
    <property type="evidence" value="ECO:0007669"/>
    <property type="project" value="InterPro"/>
</dbReference>
<dbReference type="Pfam" id="PF02632">
    <property type="entry name" value="BioY"/>
    <property type="match status" value="1"/>
</dbReference>
<proteinExistence type="inferred from homology"/>
<reference evidence="4 5" key="1">
    <citation type="submission" date="2017-10" db="EMBL/GenBank/DDBJ databases">
        <title>Sequencing the genomes of 1000 actinobacteria strains.</title>
        <authorList>
            <person name="Klenk H.-P."/>
        </authorList>
    </citation>
    <scope>NUCLEOTIDE SEQUENCE [LARGE SCALE GENOMIC DNA]</scope>
    <source>
        <strain evidence="4 5">DSM 18966</strain>
    </source>
</reference>
<dbReference type="GO" id="GO:0005886">
    <property type="term" value="C:plasma membrane"/>
    <property type="evidence" value="ECO:0007669"/>
    <property type="project" value="InterPro"/>
</dbReference>
<protein>
    <submittedName>
        <fullName evidence="4">Biotin transport system substrate-specific component</fullName>
    </submittedName>
</protein>